<dbReference type="PANTHER" id="PTHR43213">
    <property type="entry name" value="BIFUNCTIONAL DTTP/UTP PYROPHOSPHATASE/METHYLTRANSFERASE PROTEIN-RELATED"/>
    <property type="match status" value="1"/>
</dbReference>
<evidence type="ECO:0000256" key="1">
    <source>
        <dbReference type="ARBA" id="ARBA00001968"/>
    </source>
</evidence>
<dbReference type="PIRSF" id="PIRSF006305">
    <property type="entry name" value="Maf"/>
    <property type="match status" value="1"/>
</dbReference>
<evidence type="ECO:0000256" key="3">
    <source>
        <dbReference type="ARBA" id="ARBA00023080"/>
    </source>
</evidence>
<dbReference type="CDD" id="cd00555">
    <property type="entry name" value="Maf"/>
    <property type="match status" value="1"/>
</dbReference>
<comment type="caution">
    <text evidence="5">The sequence shown here is derived from an EMBL/GenBank/DDBJ whole genome shotgun (WGS) entry which is preliminary data.</text>
</comment>
<dbReference type="GO" id="GO:0005737">
    <property type="term" value="C:cytoplasm"/>
    <property type="evidence" value="ECO:0007669"/>
    <property type="project" value="UniProtKB-SubCell"/>
</dbReference>
<keyword evidence="4" id="KW-0963">Cytoplasm</keyword>
<comment type="catalytic activity">
    <reaction evidence="4">
        <text>dTTP + H2O = dTMP + diphosphate + H(+)</text>
        <dbReference type="Rhea" id="RHEA:28534"/>
        <dbReference type="ChEBI" id="CHEBI:15377"/>
        <dbReference type="ChEBI" id="CHEBI:15378"/>
        <dbReference type="ChEBI" id="CHEBI:33019"/>
        <dbReference type="ChEBI" id="CHEBI:37568"/>
        <dbReference type="ChEBI" id="CHEBI:63528"/>
        <dbReference type="EC" id="3.6.1.9"/>
    </reaction>
</comment>
<dbReference type="Pfam" id="PF02545">
    <property type="entry name" value="Maf"/>
    <property type="match status" value="1"/>
</dbReference>
<feature type="active site" description="Proton acceptor" evidence="4">
    <location>
        <position position="85"/>
    </location>
</feature>
<protein>
    <recommendedName>
        <fullName evidence="4">dTTP/UTP pyrophosphatase</fullName>
        <shortName evidence="4">dTTPase/UTPase</shortName>
        <ecNumber evidence="4">3.6.1.9</ecNumber>
    </recommendedName>
    <alternativeName>
        <fullName evidence="4">Nucleoside triphosphate pyrophosphatase</fullName>
    </alternativeName>
    <alternativeName>
        <fullName evidence="4">Nucleotide pyrophosphatase</fullName>
        <shortName evidence="4">Nucleotide PPase</shortName>
    </alternativeName>
</protein>
<dbReference type="InterPro" id="IPR003697">
    <property type="entry name" value="Maf-like"/>
</dbReference>
<keyword evidence="3 4" id="KW-0546">Nucleotide metabolism</keyword>
<dbReference type="AlphaFoldDB" id="A0A9D2HDX0"/>
<reference evidence="5" key="1">
    <citation type="journal article" date="2021" name="PeerJ">
        <title>Extensive microbial diversity within the chicken gut microbiome revealed by metagenomics and culture.</title>
        <authorList>
            <person name="Gilroy R."/>
            <person name="Ravi A."/>
            <person name="Getino M."/>
            <person name="Pursley I."/>
            <person name="Horton D.L."/>
            <person name="Alikhan N.F."/>
            <person name="Baker D."/>
            <person name="Gharbi K."/>
            <person name="Hall N."/>
            <person name="Watson M."/>
            <person name="Adriaenssens E.M."/>
            <person name="Foster-Nyarko E."/>
            <person name="Jarju S."/>
            <person name="Secka A."/>
            <person name="Antonio M."/>
            <person name="Oren A."/>
            <person name="Chaudhuri R.R."/>
            <person name="La Ragione R."/>
            <person name="Hildebrand F."/>
            <person name="Pallen M.J."/>
        </authorList>
    </citation>
    <scope>NUCLEOTIDE SEQUENCE</scope>
    <source>
        <strain evidence="5">CHK186-16707</strain>
    </source>
</reference>
<dbReference type="NCBIfam" id="TIGR00172">
    <property type="entry name" value="maf"/>
    <property type="match status" value="1"/>
</dbReference>
<dbReference type="SUPFAM" id="SSF52972">
    <property type="entry name" value="ITPase-like"/>
    <property type="match status" value="1"/>
</dbReference>
<evidence type="ECO:0000313" key="5">
    <source>
        <dbReference type="EMBL" id="HJA08275.1"/>
    </source>
</evidence>
<dbReference type="Gene3D" id="3.90.950.10">
    <property type="match status" value="1"/>
</dbReference>
<feature type="site" description="Important for substrate specificity" evidence="4">
    <location>
        <position position="86"/>
    </location>
</feature>
<name>A0A9D2HDX0_9BACT</name>
<proteinExistence type="inferred from homology"/>
<evidence type="ECO:0000256" key="4">
    <source>
        <dbReference type="HAMAP-Rule" id="MF_00528"/>
    </source>
</evidence>
<feature type="site" description="Important for substrate specificity" evidence="4">
    <location>
        <position position="19"/>
    </location>
</feature>
<dbReference type="EC" id="3.6.1.9" evidence="4"/>
<accession>A0A9D2HDX0</accession>
<keyword evidence="2 4" id="KW-0378">Hydrolase</keyword>
<comment type="similarity">
    <text evidence="4">Belongs to the Maf family. YhdE subfamily.</text>
</comment>
<comment type="catalytic activity">
    <reaction evidence="4">
        <text>UTP + H2O = UMP + diphosphate + H(+)</text>
        <dbReference type="Rhea" id="RHEA:29395"/>
        <dbReference type="ChEBI" id="CHEBI:15377"/>
        <dbReference type="ChEBI" id="CHEBI:15378"/>
        <dbReference type="ChEBI" id="CHEBI:33019"/>
        <dbReference type="ChEBI" id="CHEBI:46398"/>
        <dbReference type="ChEBI" id="CHEBI:57865"/>
        <dbReference type="EC" id="3.6.1.9"/>
    </reaction>
</comment>
<dbReference type="PANTHER" id="PTHR43213:SF5">
    <property type="entry name" value="BIFUNCTIONAL DTTP_UTP PYROPHOSPHATASE_METHYLTRANSFERASE PROTEIN-RELATED"/>
    <property type="match status" value="1"/>
</dbReference>
<dbReference type="InterPro" id="IPR029001">
    <property type="entry name" value="ITPase-like_fam"/>
</dbReference>
<dbReference type="GO" id="GO:0009117">
    <property type="term" value="P:nucleotide metabolic process"/>
    <property type="evidence" value="ECO:0007669"/>
    <property type="project" value="UniProtKB-KW"/>
</dbReference>
<organism evidence="5 6">
    <name type="scientific">Candidatus Mailhella merdigallinarum</name>
    <dbReference type="NCBI Taxonomy" id="2838658"/>
    <lineage>
        <taxon>Bacteria</taxon>
        <taxon>Pseudomonadati</taxon>
        <taxon>Thermodesulfobacteriota</taxon>
        <taxon>Desulfovibrionia</taxon>
        <taxon>Desulfovibrionales</taxon>
        <taxon>Desulfovibrionaceae</taxon>
        <taxon>Mailhella</taxon>
    </lineage>
</organism>
<dbReference type="GO" id="GO:0047429">
    <property type="term" value="F:nucleoside triphosphate diphosphatase activity"/>
    <property type="evidence" value="ECO:0007669"/>
    <property type="project" value="UniProtKB-EC"/>
</dbReference>
<dbReference type="HAMAP" id="MF_00528">
    <property type="entry name" value="Maf"/>
    <property type="match status" value="1"/>
</dbReference>
<feature type="site" description="Important for substrate specificity" evidence="4">
    <location>
        <position position="169"/>
    </location>
</feature>
<reference evidence="5" key="2">
    <citation type="submission" date="2021-04" db="EMBL/GenBank/DDBJ databases">
        <authorList>
            <person name="Gilroy R."/>
        </authorList>
    </citation>
    <scope>NUCLEOTIDE SEQUENCE</scope>
    <source>
        <strain evidence="5">CHK186-16707</strain>
    </source>
</reference>
<comment type="cofactor">
    <cofactor evidence="1 4">
        <name>a divalent metal cation</name>
        <dbReference type="ChEBI" id="CHEBI:60240"/>
    </cofactor>
</comment>
<comment type="subcellular location">
    <subcellularLocation>
        <location evidence="4">Cytoplasm</location>
    </subcellularLocation>
</comment>
<sequence>MRSPFEHVRPLILASSSPRRQMFLRDQGLEFTVLAAEGPEPAPVAHEDPAAFALRVAGHKARYALDRLASGVPTAGTAPLVLAADTIVVLDGDILGKPSSEEHALAMLTRLAGNTHTVVTACCLHPADAEPLCFADSARVTFASWPEALLRSYVATGEPLDKAGAYGIQGKGAFLAERIEGSWSTVVGLPMSRTMSALLALGALRLRSAA</sequence>
<comment type="function">
    <text evidence="4">Nucleoside triphosphate pyrophosphatase that hydrolyzes dTTP and UTP. May have a dual role in cell division arrest and in preventing the incorporation of modified nucleotides into cellular nucleic acids.</text>
</comment>
<dbReference type="EMBL" id="DXAN01000007">
    <property type="protein sequence ID" value="HJA08275.1"/>
    <property type="molecule type" value="Genomic_DNA"/>
</dbReference>
<evidence type="ECO:0000313" key="6">
    <source>
        <dbReference type="Proteomes" id="UP000824225"/>
    </source>
</evidence>
<dbReference type="Proteomes" id="UP000824225">
    <property type="component" value="Unassembled WGS sequence"/>
</dbReference>
<gene>
    <name evidence="5" type="primary">maf</name>
    <name evidence="5" type="ORF">H9962_03680</name>
</gene>
<comment type="caution">
    <text evidence="4">Lacks conserved residue(s) required for the propagation of feature annotation.</text>
</comment>
<evidence type="ECO:0000256" key="2">
    <source>
        <dbReference type="ARBA" id="ARBA00022801"/>
    </source>
</evidence>